<name>A0ABS5TEF2_9ACTN</name>
<dbReference type="GO" id="GO:0016740">
    <property type="term" value="F:transferase activity"/>
    <property type="evidence" value="ECO:0007669"/>
    <property type="project" value="UniProtKB-KW"/>
</dbReference>
<dbReference type="Pfam" id="PF04230">
    <property type="entry name" value="PS_pyruv_trans"/>
    <property type="match status" value="1"/>
</dbReference>
<dbReference type="EMBL" id="JAHBAY010000004">
    <property type="protein sequence ID" value="MBT0769459.1"/>
    <property type="molecule type" value="Genomic_DNA"/>
</dbReference>
<dbReference type="InterPro" id="IPR007345">
    <property type="entry name" value="Polysacch_pyruvyl_Trfase"/>
</dbReference>
<reference evidence="2 3" key="1">
    <citation type="submission" date="2021-05" db="EMBL/GenBank/DDBJ databases">
        <title>Kineosporia and Streptomyces sp. nov. two new marine actinobacteria isolated from Coral.</title>
        <authorList>
            <person name="Buangrab K."/>
            <person name="Sutthacheep M."/>
            <person name="Yeemin T."/>
            <person name="Harunari E."/>
            <person name="Igarashi Y."/>
            <person name="Kanchanasin P."/>
            <person name="Tanasupawat S."/>
            <person name="Phongsopitanun W."/>
        </authorList>
    </citation>
    <scope>NUCLEOTIDE SEQUENCE [LARGE SCALE GENOMIC DNA]</scope>
    <source>
        <strain evidence="2 3">J2-2</strain>
    </source>
</reference>
<keyword evidence="2" id="KW-0808">Transferase</keyword>
<sequence length="380" mass="41826">MKIALISTKATNIGDDLIRRGVRRLVVSALADSYDGELLWKVVNKHQPWTVYLKSQAARSVVARMPFGQRQVTEALTRISRRTGRDTVFTDADLVIQCGTPVMWFGVHESEWQGPIYDDALGREGRPPTLNLSGGSCFPWIAARPVQLIGADRMAISTMLDRSDLFTARDRLAAEVAGSLGRPTEVFSCAAIHSGGAVPAPGDGGVLLVNVMRRGGHFDWGQNLSSESWLATVDKVLAERTGRDRILFICHSDDELALARSRWPQHEAVLPRNTEEYLEVARRGRIGLVNRMHAAVTLAGLGIPAIGIGTDTRLLMVEQAGQPIRYVGDAEADELIEALADLDTHRLVYREALLENERRSFEAHRQHLLDSGILGRAAGR</sequence>
<keyword evidence="3" id="KW-1185">Reference proteome</keyword>
<accession>A0ABS5TEF2</accession>
<evidence type="ECO:0000313" key="3">
    <source>
        <dbReference type="Proteomes" id="UP001197247"/>
    </source>
</evidence>
<feature type="domain" description="Polysaccharide pyruvyl transferase" evidence="1">
    <location>
        <begin position="150"/>
        <end position="311"/>
    </location>
</feature>
<dbReference type="Proteomes" id="UP001197247">
    <property type="component" value="Unassembled WGS sequence"/>
</dbReference>
<gene>
    <name evidence="2" type="ORF">KIH74_11045</name>
</gene>
<evidence type="ECO:0000259" key="1">
    <source>
        <dbReference type="Pfam" id="PF04230"/>
    </source>
</evidence>
<proteinExistence type="predicted"/>
<comment type="caution">
    <text evidence="2">The sequence shown here is derived from an EMBL/GenBank/DDBJ whole genome shotgun (WGS) entry which is preliminary data.</text>
</comment>
<evidence type="ECO:0000313" key="2">
    <source>
        <dbReference type="EMBL" id="MBT0769459.1"/>
    </source>
</evidence>
<organism evidence="2 3">
    <name type="scientific">Kineosporia corallincola</name>
    <dbReference type="NCBI Taxonomy" id="2835133"/>
    <lineage>
        <taxon>Bacteria</taxon>
        <taxon>Bacillati</taxon>
        <taxon>Actinomycetota</taxon>
        <taxon>Actinomycetes</taxon>
        <taxon>Kineosporiales</taxon>
        <taxon>Kineosporiaceae</taxon>
        <taxon>Kineosporia</taxon>
    </lineage>
</organism>
<dbReference type="RefSeq" id="WP_214155761.1">
    <property type="nucleotide sequence ID" value="NZ_JAHBAY010000004.1"/>
</dbReference>
<protein>
    <submittedName>
        <fullName evidence="2">Polysaccharide pyruvyl transferase family protein</fullName>
    </submittedName>
</protein>